<reference evidence="2" key="1">
    <citation type="submission" date="2016-06" db="EMBL/GenBank/DDBJ databases">
        <authorList>
            <person name="Varghese N."/>
            <person name="Submissions Spin"/>
        </authorList>
    </citation>
    <scope>NUCLEOTIDE SEQUENCE [LARGE SCALE GENOMIC DNA]</scope>
    <source>
        <strain evidence="2">DSM 45160</strain>
    </source>
</reference>
<proteinExistence type="predicted"/>
<protein>
    <submittedName>
        <fullName evidence="1">Uncharacterized protein</fullName>
    </submittedName>
</protein>
<dbReference type="Proteomes" id="UP000198224">
    <property type="component" value="Chromosome I"/>
</dbReference>
<keyword evidence="2" id="KW-1185">Reference proteome</keyword>
<dbReference type="EMBL" id="LT607409">
    <property type="protein sequence ID" value="SCE72249.1"/>
    <property type="molecule type" value="Genomic_DNA"/>
</dbReference>
<name>A0A1C4UKP6_9ACTN</name>
<dbReference type="AlphaFoldDB" id="A0A1C4UKP6"/>
<sequence>MAAEDSTTDLDLDVEDYEEYGTFGEVPMCGVTQSSNVQCNYPMCA</sequence>
<accession>A0A1C4UKP6</accession>
<gene>
    <name evidence="1" type="ORF">GA0070612_0516</name>
</gene>
<evidence type="ECO:0000313" key="1">
    <source>
        <dbReference type="EMBL" id="SCE72249.1"/>
    </source>
</evidence>
<organism evidence="1 2">
    <name type="scientific">Micromonospora chokoriensis</name>
    <dbReference type="NCBI Taxonomy" id="356851"/>
    <lineage>
        <taxon>Bacteria</taxon>
        <taxon>Bacillati</taxon>
        <taxon>Actinomycetota</taxon>
        <taxon>Actinomycetes</taxon>
        <taxon>Micromonosporales</taxon>
        <taxon>Micromonosporaceae</taxon>
        <taxon>Micromonospora</taxon>
    </lineage>
</organism>
<dbReference type="RefSeq" id="WP_157742405.1">
    <property type="nucleotide sequence ID" value="NZ_LT607409.1"/>
</dbReference>
<evidence type="ECO:0000313" key="2">
    <source>
        <dbReference type="Proteomes" id="UP000198224"/>
    </source>
</evidence>